<protein>
    <submittedName>
        <fullName evidence="9">S8 family serine peptidase</fullName>
    </submittedName>
</protein>
<keyword evidence="5 8" id="KW-0720">Serine protease</keyword>
<dbReference type="CDD" id="cd11377">
    <property type="entry name" value="Pro-peptidase_S53"/>
    <property type="match status" value="1"/>
</dbReference>
<sequence>MNTYTDDFFQTLPPTAVYQTTADNSAELTLTFHLLPDTNENALQSTSNLNDTHPKKRQYLSAADLKQRFAVNDNTIQKMTAFARQAGLKEVSSEAETHEMAVTGTIEQFSQLFGISFHIYQDDNNNPFLAYHGRIQLPDELRAQITGIDGLNVGLQAGYIPSRRLKMMQIAADDSPVQHFIQQPKKLTDLAGEQEQQPQITGYSPQDLTALYHFPDNQGEGQTVGIIALGGTFNPSDLATFCTLFQLEKPDVQIVGTEPWQPPQSKLINNLEINMDVQLVAGIVPKAKIIVYYASSFPDGFRAVLNDTENAVSVISTSWANGESNVSQAEKAQSAMLLQQLGLRGITVLAASGDYGIYQVGSNNKVPGVNLPAAYDSVIACGGTDLFSNGGEQVWRENINASGGGFSIISPPPAYQYYALSNYFRQYPNYAKNACATPDLSVNASGVNYTTMIFNGKPFKAAGTSAATPLIAGLIARLNTALSYRVGNINSFLYQLIGSNAFSSNIPGSNGLPAAAGWDPCTGLGSPNGVNLLGLIKQTESYWE</sequence>
<dbReference type="Proteomes" id="UP000806577">
    <property type="component" value="Chromosome"/>
</dbReference>
<dbReference type="InterPro" id="IPR050819">
    <property type="entry name" value="Tripeptidyl-peptidase_I"/>
</dbReference>
<evidence type="ECO:0000313" key="10">
    <source>
        <dbReference type="Proteomes" id="UP000806577"/>
    </source>
</evidence>
<evidence type="ECO:0000256" key="5">
    <source>
        <dbReference type="ARBA" id="ARBA00022825"/>
    </source>
</evidence>
<keyword evidence="2 8" id="KW-0645">Protease</keyword>
<keyword evidence="6" id="KW-0106">Calcium</keyword>
<evidence type="ECO:0000256" key="1">
    <source>
        <dbReference type="ARBA" id="ARBA00001913"/>
    </source>
</evidence>
<dbReference type="Gene3D" id="3.40.50.200">
    <property type="entry name" value="Peptidase S8/S53 domain"/>
    <property type="match status" value="1"/>
</dbReference>
<gene>
    <name evidence="9" type="ORF">IG609_011875</name>
</gene>
<comment type="caution">
    <text evidence="8">Lacks conserved residue(s) required for the propagation of feature annotation.</text>
</comment>
<organism evidence="9 10">
    <name type="scientific">Pectobacterium quasiaquaticum</name>
    <dbReference type="NCBI Taxonomy" id="2774015"/>
    <lineage>
        <taxon>Bacteria</taxon>
        <taxon>Pseudomonadati</taxon>
        <taxon>Pseudomonadota</taxon>
        <taxon>Gammaproteobacteria</taxon>
        <taxon>Enterobacterales</taxon>
        <taxon>Pectobacteriaceae</taxon>
        <taxon>Pectobacterium</taxon>
    </lineage>
</organism>
<dbReference type="PANTHER" id="PTHR14218">
    <property type="entry name" value="PROTEASE S8 TRIPEPTIDYL PEPTIDASE I CLN2"/>
    <property type="match status" value="1"/>
</dbReference>
<evidence type="ECO:0000313" key="9">
    <source>
        <dbReference type="EMBL" id="URG47530.1"/>
    </source>
</evidence>
<dbReference type="SUPFAM" id="SSF54897">
    <property type="entry name" value="Protease propeptides/inhibitors"/>
    <property type="match status" value="1"/>
</dbReference>
<keyword evidence="3" id="KW-0479">Metal-binding</keyword>
<dbReference type="GO" id="GO:0046872">
    <property type="term" value="F:metal ion binding"/>
    <property type="evidence" value="ECO:0007669"/>
    <property type="project" value="UniProtKB-KW"/>
</dbReference>
<name>A0A9Q2ENH9_9GAMM</name>
<dbReference type="Pfam" id="PF09286">
    <property type="entry name" value="Pro-kuma_activ"/>
    <property type="match status" value="1"/>
</dbReference>
<dbReference type="PROSITE" id="PS51695">
    <property type="entry name" value="SEDOLISIN"/>
    <property type="match status" value="1"/>
</dbReference>
<dbReference type="PANTHER" id="PTHR14218:SF15">
    <property type="entry name" value="TRIPEPTIDYL-PEPTIDASE 1"/>
    <property type="match status" value="1"/>
</dbReference>
<dbReference type="InterPro" id="IPR036852">
    <property type="entry name" value="Peptidase_S8/S53_dom_sf"/>
</dbReference>
<evidence type="ECO:0000256" key="8">
    <source>
        <dbReference type="PROSITE-ProRule" id="PRU01032"/>
    </source>
</evidence>
<keyword evidence="7" id="KW-0865">Zymogen</keyword>
<accession>A0A9Q2ENH9</accession>
<evidence type="ECO:0000256" key="2">
    <source>
        <dbReference type="ARBA" id="ARBA00022670"/>
    </source>
</evidence>
<dbReference type="RefSeq" id="WP_193400611.1">
    <property type="nucleotide sequence ID" value="NZ_CP065177.1"/>
</dbReference>
<dbReference type="InterPro" id="IPR015366">
    <property type="entry name" value="S53_propep"/>
</dbReference>
<feature type="active site" description="Charge relay system" evidence="8">
    <location>
        <position position="276"/>
    </location>
</feature>
<feature type="active site" description="Charge relay system" evidence="8">
    <location>
        <position position="272"/>
    </location>
</feature>
<dbReference type="SMART" id="SM00944">
    <property type="entry name" value="Pro-kuma_activ"/>
    <property type="match status" value="1"/>
</dbReference>
<dbReference type="Pfam" id="PF00082">
    <property type="entry name" value="Peptidase_S8"/>
    <property type="match status" value="1"/>
</dbReference>
<dbReference type="SUPFAM" id="SSF52743">
    <property type="entry name" value="Subtilisin-like"/>
    <property type="match status" value="1"/>
</dbReference>
<dbReference type="InterPro" id="IPR023828">
    <property type="entry name" value="Peptidase_S8_Ser-AS"/>
</dbReference>
<evidence type="ECO:0000256" key="7">
    <source>
        <dbReference type="ARBA" id="ARBA00023145"/>
    </source>
</evidence>
<comment type="cofactor">
    <cofactor evidence="1">
        <name>Ca(2+)</name>
        <dbReference type="ChEBI" id="CHEBI:29108"/>
    </cofactor>
</comment>
<dbReference type="EMBL" id="CP065177">
    <property type="protein sequence ID" value="URG47530.1"/>
    <property type="molecule type" value="Genomic_DNA"/>
</dbReference>
<dbReference type="InterPro" id="IPR030400">
    <property type="entry name" value="Sedolisin_dom"/>
</dbReference>
<evidence type="ECO:0000256" key="6">
    <source>
        <dbReference type="ARBA" id="ARBA00022837"/>
    </source>
</evidence>
<dbReference type="GO" id="GO:0004252">
    <property type="term" value="F:serine-type endopeptidase activity"/>
    <property type="evidence" value="ECO:0007669"/>
    <property type="project" value="UniProtKB-UniRule"/>
</dbReference>
<evidence type="ECO:0000256" key="3">
    <source>
        <dbReference type="ARBA" id="ARBA00022723"/>
    </source>
</evidence>
<feature type="active site" description="Charge relay system" evidence="8">
    <location>
        <position position="465"/>
    </location>
</feature>
<keyword evidence="10" id="KW-1185">Reference proteome</keyword>
<dbReference type="CDD" id="cd04056">
    <property type="entry name" value="Peptidases_S53"/>
    <property type="match status" value="1"/>
</dbReference>
<reference evidence="9 10" key="1">
    <citation type="journal article" date="2021" name="Int. J. Syst. Evol. Microbiol.">
        <title>&lt;i&gt;Pectobacterium quasiaquaticum&lt;/i&gt; sp. nov., isolated from waterways.</title>
        <authorList>
            <person name="Ben Moussa H."/>
            <person name="Pedron J."/>
            <person name="Bertrand C."/>
            <person name="Hecquet A."/>
            <person name="Barny M.A."/>
        </authorList>
    </citation>
    <scope>NUCLEOTIDE SEQUENCE [LARGE SCALE GENOMIC DNA]</scope>
    <source>
        <strain evidence="9 10">A477-S1-J17</strain>
    </source>
</reference>
<proteinExistence type="predicted"/>
<keyword evidence="4 8" id="KW-0378">Hydrolase</keyword>
<dbReference type="AlphaFoldDB" id="A0A9Q2ENH9"/>
<dbReference type="GO" id="GO:0008240">
    <property type="term" value="F:tripeptidyl-peptidase activity"/>
    <property type="evidence" value="ECO:0007669"/>
    <property type="project" value="TreeGrafter"/>
</dbReference>
<dbReference type="InterPro" id="IPR000209">
    <property type="entry name" value="Peptidase_S8/S53_dom"/>
</dbReference>
<evidence type="ECO:0000256" key="4">
    <source>
        <dbReference type="ARBA" id="ARBA00022801"/>
    </source>
</evidence>
<dbReference type="PROSITE" id="PS00138">
    <property type="entry name" value="SUBTILASE_SER"/>
    <property type="match status" value="1"/>
</dbReference>
<dbReference type="KEGG" id="pqu:IG609_011875"/>
<dbReference type="GO" id="GO:0006508">
    <property type="term" value="P:proteolysis"/>
    <property type="evidence" value="ECO:0007669"/>
    <property type="project" value="UniProtKB-KW"/>
</dbReference>